<evidence type="ECO:0000256" key="7">
    <source>
        <dbReference type="ARBA" id="ARBA00022989"/>
    </source>
</evidence>
<accession>A0A2G2YBB2</accession>
<name>A0A2G2YBB2_CAPAN</name>
<dbReference type="Gene3D" id="1.20.1560.10">
    <property type="entry name" value="ABC transporter type 1, transmembrane domain"/>
    <property type="match status" value="2"/>
</dbReference>
<keyword evidence="7 9" id="KW-1133">Transmembrane helix</keyword>
<evidence type="ECO:0000256" key="6">
    <source>
        <dbReference type="ARBA" id="ARBA00022840"/>
    </source>
</evidence>
<evidence type="ECO:0000313" key="11">
    <source>
        <dbReference type="EMBL" id="PHT67004.1"/>
    </source>
</evidence>
<evidence type="ECO:0000256" key="9">
    <source>
        <dbReference type="SAM" id="Phobius"/>
    </source>
</evidence>
<keyword evidence="3" id="KW-0813">Transport</keyword>
<dbReference type="Proteomes" id="UP000222542">
    <property type="component" value="Unassembled WGS sequence"/>
</dbReference>
<dbReference type="STRING" id="4072.A0A2G2YBB2"/>
<organism evidence="11 12">
    <name type="scientific">Capsicum annuum</name>
    <name type="common">Capsicum pepper</name>
    <dbReference type="NCBI Taxonomy" id="4072"/>
    <lineage>
        <taxon>Eukaryota</taxon>
        <taxon>Viridiplantae</taxon>
        <taxon>Streptophyta</taxon>
        <taxon>Embryophyta</taxon>
        <taxon>Tracheophyta</taxon>
        <taxon>Spermatophyta</taxon>
        <taxon>Magnoliopsida</taxon>
        <taxon>eudicotyledons</taxon>
        <taxon>Gunneridae</taxon>
        <taxon>Pentapetalae</taxon>
        <taxon>asterids</taxon>
        <taxon>lamiids</taxon>
        <taxon>Solanales</taxon>
        <taxon>Solanaceae</taxon>
        <taxon>Solanoideae</taxon>
        <taxon>Capsiceae</taxon>
        <taxon>Capsicum</taxon>
    </lineage>
</organism>
<evidence type="ECO:0000256" key="4">
    <source>
        <dbReference type="ARBA" id="ARBA00022692"/>
    </source>
</evidence>
<dbReference type="PROSITE" id="PS50929">
    <property type="entry name" value="ABC_TM1F"/>
    <property type="match status" value="1"/>
</dbReference>
<dbReference type="GO" id="GO:0016887">
    <property type="term" value="F:ATP hydrolysis activity"/>
    <property type="evidence" value="ECO:0007669"/>
    <property type="project" value="InterPro"/>
</dbReference>
<feature type="transmembrane region" description="Helical" evidence="9">
    <location>
        <begin position="350"/>
        <end position="368"/>
    </location>
</feature>
<reference evidence="11 12" key="2">
    <citation type="journal article" date="2017" name="Genome Biol.">
        <title>New reference genome sequences of hot pepper reveal the massive evolution of plant disease-resistance genes by retroduplication.</title>
        <authorList>
            <person name="Kim S."/>
            <person name="Park J."/>
            <person name="Yeom S.I."/>
            <person name="Kim Y.M."/>
            <person name="Seo E."/>
            <person name="Kim K.T."/>
            <person name="Kim M.S."/>
            <person name="Lee J.M."/>
            <person name="Cheong K."/>
            <person name="Shin H.S."/>
            <person name="Kim S.B."/>
            <person name="Han K."/>
            <person name="Lee J."/>
            <person name="Park M."/>
            <person name="Lee H.A."/>
            <person name="Lee H.Y."/>
            <person name="Lee Y."/>
            <person name="Oh S."/>
            <person name="Lee J.H."/>
            <person name="Choi E."/>
            <person name="Choi E."/>
            <person name="Lee S.E."/>
            <person name="Jeon J."/>
            <person name="Kim H."/>
            <person name="Choi G."/>
            <person name="Song H."/>
            <person name="Lee J."/>
            <person name="Lee S.C."/>
            <person name="Kwon J.K."/>
            <person name="Lee H.Y."/>
            <person name="Koo N."/>
            <person name="Hong Y."/>
            <person name="Kim R.W."/>
            <person name="Kang W.H."/>
            <person name="Huh J.H."/>
            <person name="Kang B.C."/>
            <person name="Yang T.J."/>
            <person name="Lee Y.H."/>
            <person name="Bennetzen J.L."/>
            <person name="Choi D."/>
        </authorList>
    </citation>
    <scope>NUCLEOTIDE SEQUENCE [LARGE SCALE GENOMIC DNA]</scope>
    <source>
        <strain evidence="12">cv. CM334</strain>
    </source>
</reference>
<dbReference type="GO" id="GO:0042626">
    <property type="term" value="F:ATPase-coupled transmembrane transporter activity"/>
    <property type="evidence" value="ECO:0000318"/>
    <property type="project" value="GO_Central"/>
</dbReference>
<evidence type="ECO:0000313" key="12">
    <source>
        <dbReference type="Proteomes" id="UP000222542"/>
    </source>
</evidence>
<feature type="transmembrane region" description="Helical" evidence="9">
    <location>
        <begin position="312"/>
        <end position="330"/>
    </location>
</feature>
<dbReference type="InterPro" id="IPR039421">
    <property type="entry name" value="Type_1_exporter"/>
</dbReference>
<dbReference type="GO" id="GO:0005886">
    <property type="term" value="C:plasma membrane"/>
    <property type="evidence" value="ECO:0007669"/>
    <property type="project" value="UniProtKB-ARBA"/>
</dbReference>
<keyword evidence="5" id="KW-0547">Nucleotide-binding</keyword>
<dbReference type="PANTHER" id="PTHR43394">
    <property type="entry name" value="ATP-DEPENDENT PERMEASE MDL1, MITOCHONDRIAL"/>
    <property type="match status" value="1"/>
</dbReference>
<dbReference type="SUPFAM" id="SSF52540">
    <property type="entry name" value="P-loop containing nucleoside triphosphate hydrolases"/>
    <property type="match status" value="1"/>
</dbReference>
<dbReference type="EMBL" id="AYRZ02000012">
    <property type="protein sequence ID" value="PHT67004.1"/>
    <property type="molecule type" value="Genomic_DNA"/>
</dbReference>
<keyword evidence="12" id="KW-1185">Reference proteome</keyword>
<dbReference type="GO" id="GO:0140359">
    <property type="term" value="F:ABC-type transporter activity"/>
    <property type="evidence" value="ECO:0007669"/>
    <property type="project" value="InterPro"/>
</dbReference>
<evidence type="ECO:0000259" key="10">
    <source>
        <dbReference type="PROSITE" id="PS50929"/>
    </source>
</evidence>
<keyword evidence="6" id="KW-0067">ATP-binding</keyword>
<dbReference type="FunFam" id="1.20.1560.10:FF:000009">
    <property type="entry name" value="ABC transporter B family member 1"/>
    <property type="match status" value="1"/>
</dbReference>
<protein>
    <submittedName>
        <fullName evidence="11">ABC transporter B family member 11</fullName>
    </submittedName>
</protein>
<dbReference type="GO" id="GO:0010329">
    <property type="term" value="F:auxin efflux transmembrane transporter activity"/>
    <property type="evidence" value="ECO:0007669"/>
    <property type="project" value="UniProtKB-ARBA"/>
</dbReference>
<gene>
    <name evidence="11" type="ORF">T459_31429</name>
</gene>
<dbReference type="InterPro" id="IPR036640">
    <property type="entry name" value="ABC1_TM_sf"/>
</dbReference>
<dbReference type="InterPro" id="IPR027417">
    <property type="entry name" value="P-loop_NTPase"/>
</dbReference>
<dbReference type="PANTHER" id="PTHR43394:SF18">
    <property type="entry name" value="ABC TRANSPORTER B FAMILY MEMBER 11-LIKE"/>
    <property type="match status" value="1"/>
</dbReference>
<keyword evidence="8 9" id="KW-0472">Membrane</keyword>
<dbReference type="Pfam" id="PF00664">
    <property type="entry name" value="ABC_membrane"/>
    <property type="match status" value="1"/>
</dbReference>
<comment type="similarity">
    <text evidence="2">Belongs to the ABC transporter superfamily. ABCB family. Multidrug resistance exporter (TC 3.A.1.201) subfamily.</text>
</comment>
<dbReference type="GO" id="GO:0016020">
    <property type="term" value="C:membrane"/>
    <property type="evidence" value="ECO:0000318"/>
    <property type="project" value="GO_Central"/>
</dbReference>
<dbReference type="OMA" id="CERTNEP"/>
<dbReference type="AlphaFoldDB" id="A0A2G2YBB2"/>
<sequence>MRNKEGAYVQLIQLQELSKYSGEQESNELDCMGSSRTKNSSHHLSPISVSDAEKDVGKRHFTNSTAVKRKDKDNTFCRLALMSRPEIPELLLGCIAAVVNALILPIFGLLLAYAIKTFYEPAHELRKHSRFLSLIAVGLGLASLVAASMKTFFFAVAGCKLIKRIRLMCFEQIVYMDISWFDSEANLIAIGSQLSTDAASVRGIVGSSLDLLVQNTSTAIAGLVIGLEASWKLTLIMIVMVPLIGLNEYLHVKLLSALGADAKKLYEDASQVASEAVGSIRTVASFSVEEKVVQLYERKCEGPVRAGIKEGLLSSAGFGFSMFCWYYAYAVSFYASARLIESGKVTFAEVLRVFYGLIITVTTISRSIGLAPDFTKAKTGASSIFALLDRKSKIDSSDNSGMTLDNVKGNIEFQHISFNYPSRPEVQVLKDLCLAINSGQMVALVGENGSGKSTVISLLQRFYDPDSGLVTLDGIEFQKLNVKWLRLQMGLVSQEPILFNDTI</sequence>
<dbReference type="CDD" id="cd18578">
    <property type="entry name" value="ABC_6TM_Pgp_ABCB1_D2_like"/>
    <property type="match status" value="1"/>
</dbReference>
<dbReference type="Gene3D" id="3.40.50.300">
    <property type="entry name" value="P-loop containing nucleotide triphosphate hydrolases"/>
    <property type="match status" value="1"/>
</dbReference>
<dbReference type="Pfam" id="PF00005">
    <property type="entry name" value="ABC_tran"/>
    <property type="match status" value="1"/>
</dbReference>
<proteinExistence type="inferred from homology"/>
<dbReference type="InterPro" id="IPR003439">
    <property type="entry name" value="ABC_transporter-like_ATP-bd"/>
</dbReference>
<evidence type="ECO:0000256" key="1">
    <source>
        <dbReference type="ARBA" id="ARBA00004141"/>
    </source>
</evidence>
<feature type="transmembrane region" description="Helical" evidence="9">
    <location>
        <begin position="135"/>
        <end position="158"/>
    </location>
</feature>
<dbReference type="InterPro" id="IPR011527">
    <property type="entry name" value="ABC1_TM_dom"/>
</dbReference>
<dbReference type="Gramene" id="PHT67004">
    <property type="protein sequence ID" value="PHT67004"/>
    <property type="gene ID" value="T459_31429"/>
</dbReference>
<evidence type="ECO:0000256" key="8">
    <source>
        <dbReference type="ARBA" id="ARBA00023136"/>
    </source>
</evidence>
<evidence type="ECO:0000256" key="2">
    <source>
        <dbReference type="ARBA" id="ARBA00007577"/>
    </source>
</evidence>
<feature type="transmembrane region" description="Helical" evidence="9">
    <location>
        <begin position="90"/>
        <end position="115"/>
    </location>
</feature>
<dbReference type="GO" id="GO:0055085">
    <property type="term" value="P:transmembrane transport"/>
    <property type="evidence" value="ECO:0000318"/>
    <property type="project" value="GO_Central"/>
</dbReference>
<comment type="caution">
    <text evidence="11">The sequence shown here is derived from an EMBL/GenBank/DDBJ whole genome shotgun (WGS) entry which is preliminary data.</text>
</comment>
<reference evidence="11 12" key="1">
    <citation type="journal article" date="2014" name="Nat. Genet.">
        <title>Genome sequence of the hot pepper provides insights into the evolution of pungency in Capsicum species.</title>
        <authorList>
            <person name="Kim S."/>
            <person name="Park M."/>
            <person name="Yeom S.I."/>
            <person name="Kim Y.M."/>
            <person name="Lee J.M."/>
            <person name="Lee H.A."/>
            <person name="Seo E."/>
            <person name="Choi J."/>
            <person name="Cheong K."/>
            <person name="Kim K.T."/>
            <person name="Jung K."/>
            <person name="Lee G.W."/>
            <person name="Oh S.K."/>
            <person name="Bae C."/>
            <person name="Kim S.B."/>
            <person name="Lee H.Y."/>
            <person name="Kim S.Y."/>
            <person name="Kim M.S."/>
            <person name="Kang B.C."/>
            <person name="Jo Y.D."/>
            <person name="Yang H.B."/>
            <person name="Jeong H.J."/>
            <person name="Kang W.H."/>
            <person name="Kwon J.K."/>
            <person name="Shin C."/>
            <person name="Lim J.Y."/>
            <person name="Park J.H."/>
            <person name="Huh J.H."/>
            <person name="Kim J.S."/>
            <person name="Kim B.D."/>
            <person name="Cohen O."/>
            <person name="Paran I."/>
            <person name="Suh M.C."/>
            <person name="Lee S.B."/>
            <person name="Kim Y.K."/>
            <person name="Shin Y."/>
            <person name="Noh S.J."/>
            <person name="Park J."/>
            <person name="Seo Y.S."/>
            <person name="Kwon S.Y."/>
            <person name="Kim H.A."/>
            <person name="Park J.M."/>
            <person name="Kim H.J."/>
            <person name="Choi S.B."/>
            <person name="Bosland P.W."/>
            <person name="Reeves G."/>
            <person name="Jo S.H."/>
            <person name="Lee B.W."/>
            <person name="Cho H.T."/>
            <person name="Choi H.S."/>
            <person name="Lee M.S."/>
            <person name="Yu Y."/>
            <person name="Do Choi Y."/>
            <person name="Park B.S."/>
            <person name="van Deynze A."/>
            <person name="Ashrafi H."/>
            <person name="Hill T."/>
            <person name="Kim W.T."/>
            <person name="Pai H.S."/>
            <person name="Ahn H.K."/>
            <person name="Yeam I."/>
            <person name="Giovannoni J.J."/>
            <person name="Rose J.K."/>
            <person name="Sorensen I."/>
            <person name="Lee S.J."/>
            <person name="Kim R.W."/>
            <person name="Choi I.Y."/>
            <person name="Choi B.S."/>
            <person name="Lim J.S."/>
            <person name="Lee Y.H."/>
            <person name="Choi D."/>
        </authorList>
    </citation>
    <scope>NUCLEOTIDE SEQUENCE [LARGE SCALE GENOMIC DNA]</scope>
    <source>
        <strain evidence="12">cv. CM334</strain>
    </source>
</reference>
<evidence type="ECO:0000256" key="5">
    <source>
        <dbReference type="ARBA" id="ARBA00022741"/>
    </source>
</evidence>
<comment type="subcellular location">
    <subcellularLocation>
        <location evidence="1">Membrane</location>
        <topology evidence="1">Multi-pass membrane protein</topology>
    </subcellularLocation>
</comment>
<dbReference type="SUPFAM" id="SSF90123">
    <property type="entry name" value="ABC transporter transmembrane region"/>
    <property type="match status" value="1"/>
</dbReference>
<dbReference type="GO" id="GO:0005524">
    <property type="term" value="F:ATP binding"/>
    <property type="evidence" value="ECO:0007669"/>
    <property type="project" value="UniProtKB-KW"/>
</dbReference>
<keyword evidence="4 9" id="KW-0812">Transmembrane</keyword>
<evidence type="ECO:0000256" key="3">
    <source>
        <dbReference type="ARBA" id="ARBA00022448"/>
    </source>
</evidence>
<feature type="domain" description="ABC transmembrane type-1" evidence="10">
    <location>
        <begin position="91"/>
        <end position="376"/>
    </location>
</feature>
<dbReference type="FunFam" id="3.40.50.300:FF:003496">
    <property type="entry name" value="Cullin-associated NEDD8-dissociated protein 1"/>
    <property type="match status" value="1"/>
</dbReference>